<dbReference type="GO" id="GO:0046872">
    <property type="term" value="F:metal ion binding"/>
    <property type="evidence" value="ECO:0007669"/>
    <property type="project" value="UniProtKB-KW"/>
</dbReference>
<dbReference type="Pfam" id="PF13691">
    <property type="entry name" value="Lactamase_B_4"/>
    <property type="match status" value="1"/>
</dbReference>
<feature type="compositionally biased region" description="Basic and acidic residues" evidence="7">
    <location>
        <begin position="31"/>
        <end position="43"/>
    </location>
</feature>
<feature type="compositionally biased region" description="Acidic residues" evidence="7">
    <location>
        <begin position="173"/>
        <end position="195"/>
    </location>
</feature>
<dbReference type="InterPro" id="IPR001279">
    <property type="entry name" value="Metallo-B-lactamas"/>
</dbReference>
<evidence type="ECO:0000259" key="8">
    <source>
        <dbReference type="Pfam" id="PF12706"/>
    </source>
</evidence>
<dbReference type="PANTHER" id="PTHR23183">
    <property type="entry name" value="NOP14"/>
    <property type="match status" value="1"/>
</dbReference>
<dbReference type="Proteomes" id="UP000801864">
    <property type="component" value="Unassembled WGS sequence"/>
</dbReference>
<dbReference type="GO" id="GO:0030692">
    <property type="term" value="C:Noc4p-Nop14p complex"/>
    <property type="evidence" value="ECO:0007669"/>
    <property type="project" value="TreeGrafter"/>
</dbReference>
<proteinExistence type="inferred from homology"/>
<dbReference type="GO" id="GO:0008033">
    <property type="term" value="P:tRNA processing"/>
    <property type="evidence" value="ECO:0007669"/>
    <property type="project" value="UniProtKB-KW"/>
</dbReference>
<dbReference type="Pfam" id="PF12706">
    <property type="entry name" value="Lactamase_B_2"/>
    <property type="match status" value="1"/>
</dbReference>
<evidence type="ECO:0000256" key="6">
    <source>
        <dbReference type="ARBA" id="ARBA00024695"/>
    </source>
</evidence>
<evidence type="ECO:0000256" key="1">
    <source>
        <dbReference type="ARBA" id="ARBA00004604"/>
    </source>
</evidence>
<keyword evidence="11" id="KW-1185">Reference proteome</keyword>
<feature type="region of interest" description="Disordered" evidence="7">
    <location>
        <begin position="1187"/>
        <end position="1219"/>
    </location>
</feature>
<protein>
    <submittedName>
        <fullName evidence="10">Nucleolar complex protein 14</fullName>
    </submittedName>
</protein>
<keyword evidence="5" id="KW-0539">Nucleus</keyword>
<feature type="region of interest" description="Disordered" evidence="7">
    <location>
        <begin position="1"/>
        <end position="46"/>
    </location>
</feature>
<feature type="domain" description="Metallo-beta-lactamase" evidence="8">
    <location>
        <begin position="1594"/>
        <end position="1804"/>
    </location>
</feature>
<feature type="region of interest" description="Disordered" evidence="7">
    <location>
        <begin position="67"/>
        <end position="97"/>
    </location>
</feature>
<feature type="compositionally biased region" description="Basic and acidic residues" evidence="7">
    <location>
        <begin position="306"/>
        <end position="346"/>
    </location>
</feature>
<organism evidence="10 11">
    <name type="scientific">Trichoderma lentiforme</name>
    <dbReference type="NCBI Taxonomy" id="1567552"/>
    <lineage>
        <taxon>Eukaryota</taxon>
        <taxon>Fungi</taxon>
        <taxon>Dikarya</taxon>
        <taxon>Ascomycota</taxon>
        <taxon>Pezizomycotina</taxon>
        <taxon>Sordariomycetes</taxon>
        <taxon>Hypocreomycetidae</taxon>
        <taxon>Hypocreales</taxon>
        <taxon>Hypocreaceae</taxon>
        <taxon>Trichoderma</taxon>
    </lineage>
</organism>
<feature type="compositionally biased region" description="Basic residues" evidence="7">
    <location>
        <begin position="1187"/>
        <end position="1196"/>
    </location>
</feature>
<evidence type="ECO:0000313" key="10">
    <source>
        <dbReference type="EMBL" id="KAF3075214.1"/>
    </source>
</evidence>
<feature type="compositionally biased region" description="Acidic residues" evidence="7">
    <location>
        <begin position="415"/>
        <end position="433"/>
    </location>
</feature>
<dbReference type="InterPro" id="IPR027794">
    <property type="entry name" value="tRNase_Z_dom"/>
</dbReference>
<dbReference type="EMBL" id="QLNT01000004">
    <property type="protein sequence ID" value="KAF3075214.1"/>
    <property type="molecule type" value="Genomic_DNA"/>
</dbReference>
<accession>A0A9P4XKZ9</accession>
<gene>
    <name evidence="10" type="ORF">CFAM422_002895</name>
</gene>
<evidence type="ECO:0000256" key="2">
    <source>
        <dbReference type="ARBA" id="ARBA00007466"/>
    </source>
</evidence>
<dbReference type="CDD" id="cd07718">
    <property type="entry name" value="RNaseZ_ELAC1_ELAC2-C-term-like_MBL-fold"/>
    <property type="match status" value="1"/>
</dbReference>
<reference evidence="10 11" key="1">
    <citation type="submission" date="2018-06" db="EMBL/GenBank/DDBJ databases">
        <title>Genome analysis of cellulolytic fungus Trichoderma lentiforme CFAM-422.</title>
        <authorList>
            <person name="Steindorff A.S."/>
            <person name="Formighieri E.F."/>
            <person name="Midorikawa G.E.O."/>
            <person name="Tamietti M.S."/>
            <person name="Ramos E.Z."/>
            <person name="Silva A.S."/>
            <person name="Bon E.P.S."/>
            <person name="Mendes T.D."/>
            <person name="Damaso M.C.T."/>
            <person name="Favaro L.C.L."/>
        </authorList>
    </citation>
    <scope>NUCLEOTIDE SEQUENCE [LARGE SCALE GENOMIC DNA]</scope>
    <source>
        <strain evidence="10 11">CFAM-422</strain>
    </source>
</reference>
<name>A0A9P4XKZ9_9HYPO</name>
<dbReference type="PANTHER" id="PTHR23183:SF0">
    <property type="entry name" value="NUCLEOLAR PROTEIN 14"/>
    <property type="match status" value="1"/>
</dbReference>
<dbReference type="GO" id="GO:0030490">
    <property type="term" value="P:maturation of SSU-rRNA"/>
    <property type="evidence" value="ECO:0007669"/>
    <property type="project" value="TreeGrafter"/>
</dbReference>
<dbReference type="GO" id="GO:0016787">
    <property type="term" value="F:hydrolase activity"/>
    <property type="evidence" value="ECO:0007669"/>
    <property type="project" value="UniProtKB-KW"/>
</dbReference>
<evidence type="ECO:0000313" key="11">
    <source>
        <dbReference type="Proteomes" id="UP000801864"/>
    </source>
</evidence>
<comment type="function">
    <text evidence="6">Involved in nucleolar processing of pre-18S ribosomal RNA. Has a role in the nuclear export of 40S pre-ribosomal subunit to the cytoplasm.</text>
</comment>
<keyword evidence="4" id="KW-0698">rRNA processing</keyword>
<keyword evidence="3" id="KW-0690">Ribosome biogenesis</keyword>
<evidence type="ECO:0000256" key="7">
    <source>
        <dbReference type="SAM" id="MobiDB-lite"/>
    </source>
</evidence>
<dbReference type="Gene3D" id="3.60.15.10">
    <property type="entry name" value="Ribonuclease Z/Hydroxyacylglutathione hydrolase-like"/>
    <property type="match status" value="2"/>
</dbReference>
<evidence type="ECO:0000259" key="9">
    <source>
        <dbReference type="Pfam" id="PF13691"/>
    </source>
</evidence>
<feature type="compositionally biased region" description="Acidic residues" evidence="7">
    <location>
        <begin position="394"/>
        <end position="407"/>
    </location>
</feature>
<dbReference type="SUPFAM" id="SSF56281">
    <property type="entry name" value="Metallo-hydrolase/oxidoreductase"/>
    <property type="match status" value="1"/>
</dbReference>
<evidence type="ECO:0000256" key="4">
    <source>
        <dbReference type="ARBA" id="ARBA00022552"/>
    </source>
</evidence>
<feature type="region of interest" description="Disordered" evidence="7">
    <location>
        <begin position="306"/>
        <end position="449"/>
    </location>
</feature>
<evidence type="ECO:0000256" key="3">
    <source>
        <dbReference type="ARBA" id="ARBA00022517"/>
    </source>
</evidence>
<feature type="domain" description="tRNase Z endonuclease" evidence="9">
    <location>
        <begin position="1023"/>
        <end position="1082"/>
    </location>
</feature>
<sequence length="1859" mass="209840">MAGSQLKRLKASLREQGITGPQKSKKQRRKQAQDDPSRNDKRLQRGVVLEGIREQFNPFDLKHAARGPKFEVTTNRPKPGNAAIKGRPGLAKAAAEEKRKQTLLVDMQRRNKVGGILDRRFGENDPTMAPEEKMLERFAREKLKSHKKNSLFDLEDDEPMDGLTHMGRTLAFDDQEDPVDDFNEDDLEEDGEDSDGSSREKRLKRLRAIIAAGEEEAEEGEPERKKTKKEVMEEVIAKSKLHRYERQAAKDDDEDLRTQLDKELPNIKQLLSFGINKRQDNAAPLSAIAGVERDAFDKNFDIEVKRLAQDKRAAPSNRTKTDEEKAEEESAKLKKLEEKRQKRMMGEEVSDSDEDEADKKRDQVSGDMEEEEDDDDEFSLGQGIKARPTATELGFDDEDDFIIEDDLVASGSDLDLADSDNEFDNEGEEDDDSSASQAGNNEDDDDEFTKGLLNESETKNPIFQANFSSNDKNDENGLPFTFPCPQSCSEFVSVTKDYDQANLPKIVQRIRALHHPKLDSKNKERLANFAVALVDFVALPWNPETSPSFSVLESLVRHIHSLSKMFPLEIAKQFRHHLGEISQNRPIALQTSDLTLLTAIGTIFPTSDHFHQVVTPAMLTIGRYIGQKVPREMSDYAIGTYLSILSLQYQQLAKRYVPEVINFSLNTLCSLSPTAPSHLLGNFPIHEPPAGSRIKKAKAVELRRLNFSDCLSETSQVGSNALKIALLTTTIQLLDAAADLWTGKSGFLETFSQAIEVLSHINSKPSREHLPAAVSDKAERLEEKLKRMSRVSQLSRRPLELHHHKPLAIKTYIPKFEETFDPDKHYDPDRERAEMAKLQKEHKKERKGAMRELRKDANFMARENLRVKKAKDEAYEKKYKRLIAEIQNEEGREANAYEREAKARKRANRNLSPPRPFLSFSPLPLMEQCVSRRLVYSVSFPLRHLSSPTGRRTRQLSTLILSISRYSTSLSNNLTRPRQSRLDSSIHTSYLPLQHHHLRFYSRIFKKAHADSTTMTTTVELAAVPSVDTPGTCVYMHHDKRSYVFGRVTEGTQRAFGSRKIHMGGTEHVFLSGSVNWEQLGGLCGYLLSVGGAIESAKEFTTQENAKRVQKGQKLLNKTLHAGIAVHGADNLCHTLAACRPVIFRQPICVRTYEHRTDPRATDAANLEPDWSDDAIKVWKIPVRRARSSSPRKRRHSDPTMAVDQDASPEDAIFQPRPSVSDPEVASAIVERIMFNGSLKNRSVLIPKKIRDLKPTDKAAIVENGTIRLYKGPYMADGAEIPNPDDTVWHFPDIGEVGVDDRSNNVLAINHFPLPRTTYGETSMSYIIKTHDRRGKFNAPVAKSLGVEPRDFKLLTAGQSVQGKDGLVTPEMVLGETQRGRGIIVADISSQDFVESFMERPEWKSKELMENVAVMYWILGPNMANDARIQQFIQQHASIKHIFCADEACPNMITHPGAATIQTKLRRIDPERFPLLKFENTVRYPAPSEGSPIELGRAGQKFQLMPRLVFDDQAIAPFPDLVEAYDSVDDEVLKMAQEARAEATNPEFLERVEKQEFDIPNRDAEIIPLGTGSSVPSKYRNVSATLIRVPGIGNYLLDCGEGTLGQIRRLFGAEEAADVLRNLRCIVISHVHADHHMGTPSLIKAWYEQTLRDNSNATLAISCIGRYRILLEELSQIEDIGYHRLRFPSCPWPKEKDRDLTTREDLGEENFGLASIKRVPVPHCWRSFGTQLELTSGLKIAYSGDCRPSKLFAQECHGAHLLVHECTFGDDKQDHAKAKKHSTMGEALGVAREMGARRTLLTHFSQRYSKSDSLRRERVEGVEHDVLLAFDFMAVKLGDFQKAACYLPSVERFMEKLAD</sequence>
<dbReference type="InterPro" id="IPR036866">
    <property type="entry name" value="RibonucZ/Hydroxyglut_hydro"/>
</dbReference>
<comment type="similarity">
    <text evidence="2">Belongs to the NOP14 family.</text>
</comment>
<feature type="region of interest" description="Disordered" evidence="7">
    <location>
        <begin position="147"/>
        <end position="231"/>
    </location>
</feature>
<dbReference type="Pfam" id="PF04147">
    <property type="entry name" value="Nop14"/>
    <property type="match status" value="1"/>
</dbReference>
<dbReference type="GO" id="GO:0004519">
    <property type="term" value="F:endonuclease activity"/>
    <property type="evidence" value="ECO:0007669"/>
    <property type="project" value="UniProtKB-KW"/>
</dbReference>
<dbReference type="InterPro" id="IPR007276">
    <property type="entry name" value="Nop14"/>
</dbReference>
<comment type="caution">
    <text evidence="10">The sequence shown here is derived from an EMBL/GenBank/DDBJ whole genome shotgun (WGS) entry which is preliminary data.</text>
</comment>
<comment type="subcellular location">
    <subcellularLocation>
        <location evidence="1">Nucleus</location>
        <location evidence="1">Nucleolus</location>
    </subcellularLocation>
</comment>
<feature type="compositionally biased region" description="Acidic residues" evidence="7">
    <location>
        <begin position="367"/>
        <end position="378"/>
    </location>
</feature>
<dbReference type="GO" id="GO:0032040">
    <property type="term" value="C:small-subunit processome"/>
    <property type="evidence" value="ECO:0007669"/>
    <property type="project" value="InterPro"/>
</dbReference>
<evidence type="ECO:0000256" key="5">
    <source>
        <dbReference type="ARBA" id="ARBA00023242"/>
    </source>
</evidence>